<evidence type="ECO:0000256" key="2">
    <source>
        <dbReference type="SAM" id="SignalP"/>
    </source>
</evidence>
<accession>A0A369KR87</accession>
<name>A0A369KR87_9BACT</name>
<evidence type="ECO:0000313" key="3">
    <source>
        <dbReference type="EMBL" id="RDB35225.1"/>
    </source>
</evidence>
<organism evidence="3 4">
    <name type="scientific">Spirobacillus cienkowskii</name>
    <dbReference type="NCBI Taxonomy" id="495820"/>
    <lineage>
        <taxon>Bacteria</taxon>
        <taxon>Pseudomonadati</taxon>
        <taxon>Bdellovibrionota</taxon>
        <taxon>Oligoflexia</taxon>
        <taxon>Silvanigrellales</taxon>
        <taxon>Spirobacillus</taxon>
    </lineage>
</organism>
<comment type="caution">
    <text evidence="3">The sequence shown here is derived from an EMBL/GenBank/DDBJ whole genome shotgun (WGS) entry which is preliminary data.</text>
</comment>
<keyword evidence="2" id="KW-0732">Signal</keyword>
<dbReference type="AlphaFoldDB" id="A0A369KR87"/>
<gene>
    <name evidence="3" type="ORF">DCC88_11235</name>
</gene>
<evidence type="ECO:0000256" key="1">
    <source>
        <dbReference type="SAM" id="MobiDB-lite"/>
    </source>
</evidence>
<keyword evidence="4" id="KW-1185">Reference proteome</keyword>
<feature type="region of interest" description="Disordered" evidence="1">
    <location>
        <begin position="27"/>
        <end position="52"/>
    </location>
</feature>
<sequence>MTLKAPLKISAVGLSLLAIAVSSCNKGATNTSSDTNNNTPAPLDPKDNQPASNRIKNISIKLGQEKIPAGTCTSYEVSATDEADQTVNITGNGFLSVSLNETSEIKQFSLDEAKHLICAHNKTKKDEDQILASEGSKATLVASTVTNTATAEVEAVAPINLVSVKVAYPSDSSNILNVAVGTKTAQFQIKTKQSFNSTAEAIQSAEGFGLVDANGNIIELKSETAGQFYFEIPKTAKVGKIQYTLRYTKQPSINTPIDIQVTAAVLTSVELAELSTGTLLPEVLNSGNAITLNINGVLSNGNKINLSAENSDYTLNVSEAAATINPQRQLVLTVPAATTEKFLPQSLTFNITKSDESSPTNYGKQAKYYIDYKPMLNSADLKFTKKVDNTNEFTDTIAVGGSLETTVAQRDLRCAKLAEAKFNVGDIELSATLSNLIITVPEKSNFVVVNNSYVCATEKALPNEKVTVTIASKDDPSVNAVKEFTASPVYRTNRITLVNEVNAKVANYSIALSEANQNRNLNFKYLNSDNSVSDNIVPADNIEVAFNPESTFFSTTKADNLGVKTWQVSITEGQLETLKKQTIVSQKIAVKSTNNNFSIEIPVTFSK</sequence>
<proteinExistence type="predicted"/>
<dbReference type="EMBL" id="QOVW01000095">
    <property type="protein sequence ID" value="RDB35225.1"/>
    <property type="molecule type" value="Genomic_DNA"/>
</dbReference>
<evidence type="ECO:0000313" key="4">
    <source>
        <dbReference type="Proteomes" id="UP000253934"/>
    </source>
</evidence>
<feature type="chain" id="PRO_5016612083" evidence="2">
    <location>
        <begin position="21"/>
        <end position="607"/>
    </location>
</feature>
<reference evidence="3" key="1">
    <citation type="submission" date="2018-04" db="EMBL/GenBank/DDBJ databases">
        <title>Draft genome sequence of the Candidatus Spirobacillus cienkowskii, a pathogen of freshwater Daphnia species, reconstructed from hemolymph metagenomic reads.</title>
        <authorList>
            <person name="Bresciani L."/>
            <person name="Lemos L.N."/>
            <person name="Wale N."/>
            <person name="Lin J.Y."/>
            <person name="Fernandes G.R."/>
            <person name="Duffy M.A."/>
            <person name="Rodrigues J.M."/>
        </authorList>
    </citation>
    <scope>NUCLEOTIDE SEQUENCE [LARGE SCALE GENOMIC DNA]</scope>
    <source>
        <strain evidence="3">Binning01</strain>
    </source>
</reference>
<dbReference type="PROSITE" id="PS51257">
    <property type="entry name" value="PROKAR_LIPOPROTEIN"/>
    <property type="match status" value="1"/>
</dbReference>
<feature type="signal peptide" evidence="2">
    <location>
        <begin position="1"/>
        <end position="20"/>
    </location>
</feature>
<dbReference type="Proteomes" id="UP000253934">
    <property type="component" value="Unassembled WGS sequence"/>
</dbReference>
<protein>
    <submittedName>
        <fullName evidence="3">Uncharacterized protein</fullName>
    </submittedName>
</protein>
<feature type="compositionally biased region" description="Low complexity" evidence="1">
    <location>
        <begin position="29"/>
        <end position="39"/>
    </location>
</feature>